<protein>
    <submittedName>
        <fullName evidence="2">Phage anti-repressor protein</fullName>
    </submittedName>
</protein>
<sequence>MLQLFQTYAFSSSQVAVNYGVSSDTIRSHLDNHNDEFIENIHYFYTINPKFKTKIINLTLEGVYMLGFFIKSHKAKEYRKQVALLLKEQSEAKFKDYQNKLSNLEAIQISQAKHHQSVVSGYKSQLVKHNEQIKLLKAKLTIAEDESLGYDDDIYFKYNALLDTLNKLKFGFSELYLDIFKEDMSRRDAFIQKARVSHYA</sequence>
<evidence type="ECO:0000313" key="2">
    <source>
        <dbReference type="EMBL" id="CUU74221.1"/>
    </source>
</evidence>
<proteinExistence type="predicted"/>
<dbReference type="EMBL" id="FAVC01000001">
    <property type="protein sequence ID" value="CUU74221.1"/>
    <property type="molecule type" value="Genomic_DNA"/>
</dbReference>
<reference evidence="2 3" key="1">
    <citation type="submission" date="2015-11" db="EMBL/GenBank/DDBJ databases">
        <authorList>
            <consortium name="Pathogen Informatics"/>
        </authorList>
    </citation>
    <scope>NUCLEOTIDE SEQUENCE [LARGE SCALE GENOMIC DNA]</scope>
    <source>
        <strain evidence="2 3">007A-0283</strain>
    </source>
</reference>
<dbReference type="AlphaFoldDB" id="A0A9W5AN91"/>
<evidence type="ECO:0000256" key="1">
    <source>
        <dbReference type="SAM" id="Coils"/>
    </source>
</evidence>
<comment type="caution">
    <text evidence="2">The sequence shown here is derived from an EMBL/GenBank/DDBJ whole genome shotgun (WGS) entry which is preliminary data.</text>
</comment>
<organism evidence="2 3">
    <name type="scientific">Campylobacter hyointestinalis subsp. hyointestinalis</name>
    <dbReference type="NCBI Taxonomy" id="91352"/>
    <lineage>
        <taxon>Bacteria</taxon>
        <taxon>Pseudomonadati</taxon>
        <taxon>Campylobacterota</taxon>
        <taxon>Epsilonproteobacteria</taxon>
        <taxon>Campylobacterales</taxon>
        <taxon>Campylobacteraceae</taxon>
        <taxon>Campylobacter</taxon>
    </lineage>
</organism>
<dbReference type="Proteomes" id="UP000052245">
    <property type="component" value="Unassembled WGS sequence"/>
</dbReference>
<feature type="coiled-coil region" evidence="1">
    <location>
        <begin position="87"/>
        <end position="146"/>
    </location>
</feature>
<gene>
    <name evidence="2" type="ORF">ERS739223_00441</name>
</gene>
<accession>A0A9W5AN91</accession>
<dbReference type="RefSeq" id="WP_277934176.1">
    <property type="nucleotide sequence ID" value="NZ_FAUY01000002.1"/>
</dbReference>
<name>A0A9W5AN91_CAMHY</name>
<keyword evidence="1" id="KW-0175">Coiled coil</keyword>
<evidence type="ECO:0000313" key="3">
    <source>
        <dbReference type="Proteomes" id="UP000052245"/>
    </source>
</evidence>